<dbReference type="EMBL" id="MJLX01000126">
    <property type="protein sequence ID" value="RLM15736.1"/>
    <property type="molecule type" value="Genomic_DNA"/>
</dbReference>
<keyword evidence="1" id="KW-0812">Transmembrane</keyword>
<dbReference type="InterPro" id="IPR027417">
    <property type="entry name" value="P-loop_NTPase"/>
</dbReference>
<dbReference type="InterPro" id="IPR056955">
    <property type="entry name" value="ORC-CDC6-like"/>
</dbReference>
<evidence type="ECO:0000313" key="2">
    <source>
        <dbReference type="EMBL" id="RLM15736.1"/>
    </source>
</evidence>
<dbReference type="AlphaFoldDB" id="A0AAE8EM79"/>
<comment type="caution">
    <text evidence="2">The sequence shown here is derived from an EMBL/GenBank/DDBJ whole genome shotgun (WGS) entry which is preliminary data.</text>
</comment>
<accession>A0AAE8EM79</accession>
<dbReference type="Proteomes" id="UP000285972">
    <property type="component" value="Unassembled WGS sequence"/>
</dbReference>
<reference evidence="2 3" key="1">
    <citation type="submission" date="2016-09" db="EMBL/GenBank/DDBJ databases">
        <authorList>
            <person name="Doonan J."/>
            <person name="Pachebat J.A."/>
            <person name="Golyshin P.N."/>
            <person name="Denman S."/>
            <person name="Mcdonald J.E."/>
        </authorList>
    </citation>
    <scope>NUCLEOTIDE SEQUENCE [LARGE SCALE GENOMIC DNA]</scope>
    <source>
        <strain evidence="2 3">FRB141</strain>
    </source>
</reference>
<dbReference type="SUPFAM" id="SSF52540">
    <property type="entry name" value="P-loop containing nucleoside triphosphate hydrolases"/>
    <property type="match status" value="1"/>
</dbReference>
<evidence type="ECO:0000313" key="3">
    <source>
        <dbReference type="Proteomes" id="UP000285972"/>
    </source>
</evidence>
<evidence type="ECO:0000256" key="1">
    <source>
        <dbReference type="SAM" id="Phobius"/>
    </source>
</evidence>
<protein>
    <submittedName>
        <fullName evidence="2">Uncharacterized protein</fullName>
    </submittedName>
</protein>
<proteinExistence type="predicted"/>
<gene>
    <name evidence="2" type="ORF">BIY26_22900</name>
</gene>
<organism evidence="2 3">
    <name type="scientific">Brenneria goodwinii</name>
    <dbReference type="NCBI Taxonomy" id="1109412"/>
    <lineage>
        <taxon>Bacteria</taxon>
        <taxon>Pseudomonadati</taxon>
        <taxon>Pseudomonadota</taxon>
        <taxon>Gammaproteobacteria</taxon>
        <taxon>Enterobacterales</taxon>
        <taxon>Pectobacteriaceae</taxon>
        <taxon>Brenneria</taxon>
    </lineage>
</organism>
<sequence>MIMRPINSIIMRLAKRAEKLQPDHLIKSFVDVGPTYTLLSSTDNQIMFGRRGTGKTHFLAVLNNDILKRGIISVSIDMRLIGSTGGIFSDQNIALSERATRLLSDTLCNIHEFIIDYIFENEVENTAELTELLNEFIEQATALSIEGTSEEEMGLSNQSTRNSSIKSTFSNKGISASLDFSGNTILSNAEKSKITGRKVLRIHFGTITNLLNNIVSKLPKKELWILIDEWSEIPLDLQPYLAELLRRILYPIPGITVKIAAIAHRCNFMECNIETGVSIGIELGSDASSVINLDEYMVFDNDRDAAKDFFRTLLHRHACAIDKNSVCDQEATLFINDVFTQISAFDEYVRAAEGVPRDAINIISLAAQTALSNKISILHIRKSAQKWFQVNKHAALNSRPEAVSLLDRIINEVIGHRKSRGFLISNEKNYQLIDYLYDMRVIHVLKQGVSAQNSIGKKYTLYTLDYGCYVELMSSKNAPLGLIIESNENDELQYIEVPKSDYRSVKNSILNLESDNEQLRLGLIVSTDQLQLPVNQSKTRKYVEKSIDKKLLNSIPHNIGTLKITGTIYIPIIFVALVLRKAKGFNQSYASELTKIINEHIVLNINRPKIATNNMSRELRKDSILDLPWLNFHENGRNPLFSLNEKWSEYWELYFGRSAPEL</sequence>
<feature type="transmembrane region" description="Helical" evidence="1">
    <location>
        <begin position="559"/>
        <end position="579"/>
    </location>
</feature>
<name>A0AAE8EM79_9GAMM</name>
<keyword evidence="1" id="KW-1133">Transmembrane helix</keyword>
<dbReference type="Pfam" id="PF24389">
    <property type="entry name" value="ORC-CDC6-like"/>
    <property type="match status" value="1"/>
</dbReference>
<keyword evidence="1" id="KW-0472">Membrane</keyword>